<reference evidence="2" key="1">
    <citation type="journal article" date="2014" name="Front. Microbiol.">
        <title>High frequency of phylogenetically diverse reductive dehalogenase-homologous genes in deep subseafloor sedimentary metagenomes.</title>
        <authorList>
            <person name="Kawai M."/>
            <person name="Futagami T."/>
            <person name="Toyoda A."/>
            <person name="Takaki Y."/>
            <person name="Nishi S."/>
            <person name="Hori S."/>
            <person name="Arai W."/>
            <person name="Tsubouchi T."/>
            <person name="Morono Y."/>
            <person name="Uchiyama I."/>
            <person name="Ito T."/>
            <person name="Fujiyama A."/>
            <person name="Inagaki F."/>
            <person name="Takami H."/>
        </authorList>
    </citation>
    <scope>NUCLEOTIDE SEQUENCE</scope>
    <source>
        <strain evidence="2">Expedition CK06-06</strain>
    </source>
</reference>
<comment type="caution">
    <text evidence="2">The sequence shown here is derived from an EMBL/GenBank/DDBJ whole genome shotgun (WGS) entry which is preliminary data.</text>
</comment>
<feature type="domain" description="IPT/TIG" evidence="1">
    <location>
        <begin position="37"/>
        <end position="117"/>
    </location>
</feature>
<dbReference type="AlphaFoldDB" id="X1J8J4"/>
<gene>
    <name evidence="2" type="ORF">S03H2_47852</name>
</gene>
<organism evidence="2">
    <name type="scientific">marine sediment metagenome</name>
    <dbReference type="NCBI Taxonomy" id="412755"/>
    <lineage>
        <taxon>unclassified sequences</taxon>
        <taxon>metagenomes</taxon>
        <taxon>ecological metagenomes</taxon>
    </lineage>
</organism>
<dbReference type="EMBL" id="BARU01030127">
    <property type="protein sequence ID" value="GAH74699.1"/>
    <property type="molecule type" value="Genomic_DNA"/>
</dbReference>
<dbReference type="Gene3D" id="2.60.40.10">
    <property type="entry name" value="Immunoglobulins"/>
    <property type="match status" value="1"/>
</dbReference>
<protein>
    <recommendedName>
        <fullName evidence="1">IPT/TIG domain-containing protein</fullName>
    </recommendedName>
</protein>
<dbReference type="InterPro" id="IPR013783">
    <property type="entry name" value="Ig-like_fold"/>
</dbReference>
<evidence type="ECO:0000313" key="2">
    <source>
        <dbReference type="EMBL" id="GAH74699.1"/>
    </source>
</evidence>
<dbReference type="InterPro" id="IPR002909">
    <property type="entry name" value="IPT_dom"/>
</dbReference>
<accession>X1J8J4</accession>
<evidence type="ECO:0000259" key="1">
    <source>
        <dbReference type="Pfam" id="PF01833"/>
    </source>
</evidence>
<sequence length="132" mass="13926">MKKNLFLLAVCISALVLVNCGRDFSRFPSKGSYNVSLTSVEPNEGSNDADIPIVLRGSNFIGAPRVLVGATDCGQVEVVTAKLITAVIPAEIPAGLFDVTLIAPNDETTSLSNAFTIIDPTRIAVYSITPES</sequence>
<feature type="non-terminal residue" evidence="2">
    <location>
        <position position="132"/>
    </location>
</feature>
<dbReference type="InterPro" id="IPR014756">
    <property type="entry name" value="Ig_E-set"/>
</dbReference>
<dbReference type="SUPFAM" id="SSF81296">
    <property type="entry name" value="E set domains"/>
    <property type="match status" value="1"/>
</dbReference>
<name>X1J8J4_9ZZZZ</name>
<dbReference type="Pfam" id="PF01833">
    <property type="entry name" value="TIG"/>
    <property type="match status" value="1"/>
</dbReference>
<proteinExistence type="predicted"/>